<evidence type="ECO:0000313" key="7">
    <source>
        <dbReference type="Proteomes" id="UP000541109"/>
    </source>
</evidence>
<evidence type="ECO:0000256" key="4">
    <source>
        <dbReference type="SAM" id="Phobius"/>
    </source>
</evidence>
<accession>A0A839AJK7</accession>
<dbReference type="InterPro" id="IPR017937">
    <property type="entry name" value="Thioredoxin_CS"/>
</dbReference>
<dbReference type="CDD" id="cd02966">
    <property type="entry name" value="TlpA_like_family"/>
    <property type="match status" value="1"/>
</dbReference>
<dbReference type="InterPro" id="IPR013766">
    <property type="entry name" value="Thioredoxin_domain"/>
</dbReference>
<keyword evidence="2" id="KW-0201">Cytochrome c-type biogenesis</keyword>
<dbReference type="PANTHER" id="PTHR42852:SF13">
    <property type="entry name" value="PROTEIN DIPZ"/>
    <property type="match status" value="1"/>
</dbReference>
<dbReference type="GO" id="GO:0030313">
    <property type="term" value="C:cell envelope"/>
    <property type="evidence" value="ECO:0007669"/>
    <property type="project" value="UniProtKB-SubCell"/>
</dbReference>
<comment type="caution">
    <text evidence="6">The sequence shown here is derived from an EMBL/GenBank/DDBJ whole genome shotgun (WGS) entry which is preliminary data.</text>
</comment>
<proteinExistence type="predicted"/>
<dbReference type="EMBL" id="JACFXV010000064">
    <property type="protein sequence ID" value="MBA5778947.1"/>
    <property type="molecule type" value="Genomic_DNA"/>
</dbReference>
<dbReference type="Proteomes" id="UP000541109">
    <property type="component" value="Unassembled WGS sequence"/>
</dbReference>
<name>A0A839AJK7_9HYPH</name>
<comment type="subcellular location">
    <subcellularLocation>
        <location evidence="1">Cell envelope</location>
    </subcellularLocation>
</comment>
<dbReference type="PANTHER" id="PTHR42852">
    <property type="entry name" value="THIOL:DISULFIDE INTERCHANGE PROTEIN DSBE"/>
    <property type="match status" value="1"/>
</dbReference>
<feature type="transmembrane region" description="Helical" evidence="4">
    <location>
        <begin position="12"/>
        <end position="33"/>
    </location>
</feature>
<dbReference type="NCBIfam" id="NF047696">
    <property type="entry name" value="ThlDiSintTplARhiz"/>
    <property type="match status" value="1"/>
</dbReference>
<gene>
    <name evidence="6" type="ORF">H2509_17605</name>
</gene>
<evidence type="ECO:0000256" key="3">
    <source>
        <dbReference type="ARBA" id="ARBA00023284"/>
    </source>
</evidence>
<dbReference type="Pfam" id="PF08534">
    <property type="entry name" value="Redoxin"/>
    <property type="match status" value="1"/>
</dbReference>
<dbReference type="GO" id="GO:0015036">
    <property type="term" value="F:disulfide oxidoreductase activity"/>
    <property type="evidence" value="ECO:0007669"/>
    <property type="project" value="UniProtKB-ARBA"/>
</dbReference>
<evidence type="ECO:0000313" key="6">
    <source>
        <dbReference type="EMBL" id="MBA5778947.1"/>
    </source>
</evidence>
<sequence length="220" mass="22613">MTKELKARARRAPALAAIGGAALVAGLAAVYVIGGANGNVGESGQCAAALAAGQAAKPFARGELAGFLASQKPLSVADLTFSGEGGKPLSLADFKGKTLLLNIWATWCAPCRKEMPALDRLQADLGGEDFEVVAVSVDRGPADKPKKFLAEVGVDDLAFYADNTMGVFNALRARGRATGLPSTMLIDKEGCEIGSMYGPAEWSSEEAKALIRAAMGGPQG</sequence>
<dbReference type="InterPro" id="IPR013740">
    <property type="entry name" value="Redoxin"/>
</dbReference>
<protein>
    <submittedName>
        <fullName evidence="6">TlpA family protein disulfide reductase</fullName>
    </submittedName>
</protein>
<dbReference type="InterPro" id="IPR036249">
    <property type="entry name" value="Thioredoxin-like_sf"/>
</dbReference>
<keyword evidence="3" id="KW-0676">Redox-active center</keyword>
<evidence type="ECO:0000256" key="1">
    <source>
        <dbReference type="ARBA" id="ARBA00004196"/>
    </source>
</evidence>
<dbReference type="PROSITE" id="PS00194">
    <property type="entry name" value="THIOREDOXIN_1"/>
    <property type="match status" value="1"/>
</dbReference>
<evidence type="ECO:0000256" key="2">
    <source>
        <dbReference type="ARBA" id="ARBA00022748"/>
    </source>
</evidence>
<feature type="domain" description="Thioredoxin" evidence="5">
    <location>
        <begin position="70"/>
        <end position="216"/>
    </location>
</feature>
<dbReference type="Gene3D" id="3.40.30.10">
    <property type="entry name" value="Glutaredoxin"/>
    <property type="match status" value="1"/>
</dbReference>
<reference evidence="6 7" key="1">
    <citation type="submission" date="2020-07" db="EMBL/GenBank/DDBJ databases">
        <title>Stappia sp., F7233, whole genome shotgun sequencing project.</title>
        <authorList>
            <person name="Jiang S."/>
            <person name="Liu Z.W."/>
            <person name="Du Z.J."/>
        </authorList>
    </citation>
    <scope>NUCLEOTIDE SEQUENCE [LARGE SCALE GENOMIC DNA]</scope>
    <source>
        <strain evidence="6 7">F7233</strain>
    </source>
</reference>
<dbReference type="RefSeq" id="WP_182167742.1">
    <property type="nucleotide sequence ID" value="NZ_JACFXV010000064.1"/>
</dbReference>
<organism evidence="6 7">
    <name type="scientific">Stappia albiluteola</name>
    <dbReference type="NCBI Taxonomy" id="2758565"/>
    <lineage>
        <taxon>Bacteria</taxon>
        <taxon>Pseudomonadati</taxon>
        <taxon>Pseudomonadota</taxon>
        <taxon>Alphaproteobacteria</taxon>
        <taxon>Hyphomicrobiales</taxon>
        <taxon>Stappiaceae</taxon>
        <taxon>Stappia</taxon>
    </lineage>
</organism>
<keyword evidence="4" id="KW-0472">Membrane</keyword>
<dbReference type="PROSITE" id="PS51352">
    <property type="entry name" value="THIOREDOXIN_2"/>
    <property type="match status" value="1"/>
</dbReference>
<keyword evidence="4" id="KW-1133">Transmembrane helix</keyword>
<keyword evidence="4" id="KW-0812">Transmembrane</keyword>
<keyword evidence="7" id="KW-1185">Reference proteome</keyword>
<dbReference type="GO" id="GO:0017004">
    <property type="term" value="P:cytochrome complex assembly"/>
    <property type="evidence" value="ECO:0007669"/>
    <property type="project" value="UniProtKB-KW"/>
</dbReference>
<evidence type="ECO:0000259" key="5">
    <source>
        <dbReference type="PROSITE" id="PS51352"/>
    </source>
</evidence>
<dbReference type="SUPFAM" id="SSF52833">
    <property type="entry name" value="Thioredoxin-like"/>
    <property type="match status" value="1"/>
</dbReference>
<dbReference type="AlphaFoldDB" id="A0A839AJK7"/>
<dbReference type="InterPro" id="IPR050553">
    <property type="entry name" value="Thioredoxin_ResA/DsbE_sf"/>
</dbReference>